<comment type="caution">
    <text evidence="1">The sequence shown here is derived from an EMBL/GenBank/DDBJ whole genome shotgun (WGS) entry which is preliminary data.</text>
</comment>
<reference evidence="2" key="1">
    <citation type="journal article" date="2019" name="Int. J. Syst. Evol. Microbiol.">
        <title>The Global Catalogue of Microorganisms (GCM) 10K type strain sequencing project: providing services to taxonomists for standard genome sequencing and annotation.</title>
        <authorList>
            <consortium name="The Broad Institute Genomics Platform"/>
            <consortium name="The Broad Institute Genome Sequencing Center for Infectious Disease"/>
            <person name="Wu L."/>
            <person name="Ma J."/>
        </authorList>
    </citation>
    <scope>NUCLEOTIDE SEQUENCE [LARGE SCALE GENOMIC DNA]</scope>
    <source>
        <strain evidence="2">CCM 8391</strain>
    </source>
</reference>
<accession>A0ABW1J1X7</accession>
<evidence type="ECO:0008006" key="3">
    <source>
        <dbReference type="Google" id="ProtNLM"/>
    </source>
</evidence>
<dbReference type="EMBL" id="JBHSQW010000023">
    <property type="protein sequence ID" value="MFC5994479.1"/>
    <property type="molecule type" value="Genomic_DNA"/>
</dbReference>
<name>A0ABW1J1X7_9PSEU</name>
<evidence type="ECO:0000313" key="2">
    <source>
        <dbReference type="Proteomes" id="UP001596302"/>
    </source>
</evidence>
<gene>
    <name evidence="1" type="ORF">ACFQE5_09675</name>
</gene>
<proteinExistence type="predicted"/>
<organism evidence="1 2">
    <name type="scientific">Pseudonocardia hispaniensis</name>
    <dbReference type="NCBI Taxonomy" id="904933"/>
    <lineage>
        <taxon>Bacteria</taxon>
        <taxon>Bacillati</taxon>
        <taxon>Actinomycetota</taxon>
        <taxon>Actinomycetes</taxon>
        <taxon>Pseudonocardiales</taxon>
        <taxon>Pseudonocardiaceae</taxon>
        <taxon>Pseudonocardia</taxon>
    </lineage>
</organism>
<sequence length="41" mass="4600">MATLRNLVINLHRLDGATNIAAALRHHARDTTRPLQLLKIT</sequence>
<dbReference type="Proteomes" id="UP001596302">
    <property type="component" value="Unassembled WGS sequence"/>
</dbReference>
<evidence type="ECO:0000313" key="1">
    <source>
        <dbReference type="EMBL" id="MFC5994479.1"/>
    </source>
</evidence>
<protein>
    <recommendedName>
        <fullName evidence="3">Tn3 transposase DDE domain-containing protein</fullName>
    </recommendedName>
</protein>
<dbReference type="RefSeq" id="WP_379584710.1">
    <property type="nucleotide sequence ID" value="NZ_JBHSQW010000023.1"/>
</dbReference>
<keyword evidence="2" id="KW-1185">Reference proteome</keyword>